<sequence length="429" mass="49178">MKVIEFTPTAQNVTYLPDEVLDLVISFLRSSRSAKAAQRDMWACCLISRDWYASAIKYLYQAPVLSPRNFAELARTLSPPVASRSRRIGLEDFVQHLDMGMLAYESKKSMTSRLISRTKNSLRTFVAPAVSFSTTSLASLSKCSHLQQLDLSRDDYDFDLSQLMRLVWLNLSKNCLTYHYERNYDLMAQQKAEFWPPNLTSLQLNESHMHTTVGLWNIFLTSLPPGLESLSLRNCADYDPFDTIARVEARVPQITTLSIAVHRSDDTYYFNHLTEPFPNVTKITVPAMTSWLLKNFLFMSNDTSWSVTMDNTTIPRPPQNLEVLELEESADWPSANHIRLPDLKQFVELCPQLLRIDVPGPYLNIDEDEDENDLDLDDLNEILVKRAAEMRKDKISSRATPLSQVGIFATERAQNTGVGLKRSFRYRER</sequence>
<dbReference type="Gene3D" id="3.80.10.10">
    <property type="entry name" value="Ribonuclease Inhibitor"/>
    <property type="match status" value="1"/>
</dbReference>
<evidence type="ECO:0000313" key="2">
    <source>
        <dbReference type="Proteomes" id="UP001345013"/>
    </source>
</evidence>
<dbReference type="Proteomes" id="UP001345013">
    <property type="component" value="Unassembled WGS sequence"/>
</dbReference>
<protein>
    <recommendedName>
        <fullName evidence="3">F-box domain-containing protein</fullName>
    </recommendedName>
</protein>
<dbReference type="EMBL" id="JAVRRG010000069">
    <property type="protein sequence ID" value="KAK5091819.1"/>
    <property type="molecule type" value="Genomic_DNA"/>
</dbReference>
<evidence type="ECO:0000313" key="1">
    <source>
        <dbReference type="EMBL" id="KAK5091819.1"/>
    </source>
</evidence>
<reference evidence="1 2" key="1">
    <citation type="submission" date="2023-08" db="EMBL/GenBank/DDBJ databases">
        <title>Black Yeasts Isolated from many extreme environments.</title>
        <authorList>
            <person name="Coleine C."/>
            <person name="Stajich J.E."/>
            <person name="Selbmann L."/>
        </authorList>
    </citation>
    <scope>NUCLEOTIDE SEQUENCE [LARGE SCALE GENOMIC DNA]</scope>
    <source>
        <strain evidence="1 2">CCFEE 5885</strain>
    </source>
</reference>
<proteinExistence type="predicted"/>
<keyword evidence="2" id="KW-1185">Reference proteome</keyword>
<gene>
    <name evidence="1" type="ORF">LTR24_005818</name>
</gene>
<accession>A0ABR0K7W3</accession>
<evidence type="ECO:0008006" key="3">
    <source>
        <dbReference type="Google" id="ProtNLM"/>
    </source>
</evidence>
<name>A0ABR0K7W3_9EURO</name>
<organism evidence="1 2">
    <name type="scientific">Lithohypha guttulata</name>
    <dbReference type="NCBI Taxonomy" id="1690604"/>
    <lineage>
        <taxon>Eukaryota</taxon>
        <taxon>Fungi</taxon>
        <taxon>Dikarya</taxon>
        <taxon>Ascomycota</taxon>
        <taxon>Pezizomycotina</taxon>
        <taxon>Eurotiomycetes</taxon>
        <taxon>Chaetothyriomycetidae</taxon>
        <taxon>Chaetothyriales</taxon>
        <taxon>Trichomeriaceae</taxon>
        <taxon>Lithohypha</taxon>
    </lineage>
</organism>
<dbReference type="InterPro" id="IPR032675">
    <property type="entry name" value="LRR_dom_sf"/>
</dbReference>
<comment type="caution">
    <text evidence="1">The sequence shown here is derived from an EMBL/GenBank/DDBJ whole genome shotgun (WGS) entry which is preliminary data.</text>
</comment>
<dbReference type="SUPFAM" id="SSF52047">
    <property type="entry name" value="RNI-like"/>
    <property type="match status" value="1"/>
</dbReference>